<dbReference type="GO" id="GO:0031124">
    <property type="term" value="P:mRNA 3'-end processing"/>
    <property type="evidence" value="ECO:0007669"/>
    <property type="project" value="EnsemblFungi"/>
</dbReference>
<dbReference type="GO" id="GO:0006970">
    <property type="term" value="P:response to osmotic stress"/>
    <property type="evidence" value="ECO:0007669"/>
    <property type="project" value="EnsemblFungi"/>
</dbReference>
<dbReference type="PANTHER" id="PTHR18847:SF0">
    <property type="entry name" value="NUCLEAR CAP-BINDING PROTEIN SUBUNIT 2"/>
    <property type="match status" value="1"/>
</dbReference>
<dbReference type="Gene3D" id="3.30.70.330">
    <property type="match status" value="1"/>
</dbReference>
<evidence type="ECO:0000256" key="8">
    <source>
        <dbReference type="RuleBase" id="RU364036"/>
    </source>
</evidence>
<dbReference type="GO" id="GO:0042789">
    <property type="term" value="P:mRNA transcription by RNA polymerase II"/>
    <property type="evidence" value="ECO:0007669"/>
    <property type="project" value="EnsemblFungi"/>
</dbReference>
<protein>
    <recommendedName>
        <fullName evidence="8">Nuclear cap-binding protein subunit 2</fullName>
    </recommendedName>
    <alternativeName>
        <fullName evidence="8">20 kDa nuclear cap-binding protein</fullName>
    </alternativeName>
</protein>
<dbReference type="Proteomes" id="UP000094336">
    <property type="component" value="Unassembled WGS sequence"/>
</dbReference>
<keyword evidence="5 8" id="KW-0508">mRNA splicing</keyword>
<feature type="domain" description="RRM" evidence="10">
    <location>
        <begin position="92"/>
        <end position="170"/>
    </location>
</feature>
<keyword evidence="3 8" id="KW-0507">mRNA processing</keyword>
<comment type="similarity">
    <text evidence="2 8">Belongs to the RRM NCBP2 family.</text>
</comment>
<feature type="compositionally biased region" description="Low complexity" evidence="9">
    <location>
        <begin position="233"/>
        <end position="245"/>
    </location>
</feature>
<organism evidence="11 12">
    <name type="scientific">Babjeviella inositovora NRRL Y-12698</name>
    <dbReference type="NCBI Taxonomy" id="984486"/>
    <lineage>
        <taxon>Eukaryota</taxon>
        <taxon>Fungi</taxon>
        <taxon>Dikarya</taxon>
        <taxon>Ascomycota</taxon>
        <taxon>Saccharomycotina</taxon>
        <taxon>Pichiomycetes</taxon>
        <taxon>Serinales incertae sedis</taxon>
        <taxon>Babjeviella</taxon>
    </lineage>
</organism>
<feature type="region of interest" description="Disordered" evidence="9">
    <location>
        <begin position="204"/>
        <end position="265"/>
    </location>
</feature>
<evidence type="ECO:0000259" key="10">
    <source>
        <dbReference type="PROSITE" id="PS50102"/>
    </source>
</evidence>
<dbReference type="GO" id="GO:0000339">
    <property type="term" value="F:RNA cap binding"/>
    <property type="evidence" value="ECO:0007669"/>
    <property type="project" value="EnsemblFungi"/>
</dbReference>
<reference evidence="12" key="1">
    <citation type="submission" date="2016-05" db="EMBL/GenBank/DDBJ databases">
        <title>Comparative genomics of biotechnologically important yeasts.</title>
        <authorList>
            <consortium name="DOE Joint Genome Institute"/>
            <person name="Riley R."/>
            <person name="Haridas S."/>
            <person name="Wolfe K.H."/>
            <person name="Lopes M.R."/>
            <person name="Hittinger C.T."/>
            <person name="Goker M."/>
            <person name="Salamov A."/>
            <person name="Wisecaver J."/>
            <person name="Long T.M."/>
            <person name="Aerts A.L."/>
            <person name="Barry K."/>
            <person name="Choi C."/>
            <person name="Clum A."/>
            <person name="Coughlan A.Y."/>
            <person name="Deshpande S."/>
            <person name="Douglass A.P."/>
            <person name="Hanson S.J."/>
            <person name="Klenk H.-P."/>
            <person name="Labutti K."/>
            <person name="Lapidus A."/>
            <person name="Lindquist E."/>
            <person name="Lipzen A."/>
            <person name="Meier-Kolthoff J.P."/>
            <person name="Ohm R.A."/>
            <person name="Otillar R.P."/>
            <person name="Pangilinan J."/>
            <person name="Peng Y."/>
            <person name="Rokas A."/>
            <person name="Rosa C.A."/>
            <person name="Scheuner C."/>
            <person name="Sibirny A.A."/>
            <person name="Slot J.C."/>
            <person name="Stielow J.B."/>
            <person name="Sun H."/>
            <person name="Kurtzman C.P."/>
            <person name="Blackwell M."/>
            <person name="Grigoriev I.V."/>
            <person name="Jeffries T.W."/>
        </authorList>
    </citation>
    <scope>NUCLEOTIDE SEQUENCE [LARGE SCALE GENOMIC DNA]</scope>
    <source>
        <strain evidence="12">NRRL Y-12698</strain>
    </source>
</reference>
<gene>
    <name evidence="11" type="ORF">BABINDRAFT_161095</name>
</gene>
<dbReference type="PANTHER" id="PTHR18847">
    <property type="entry name" value="20 KD NUCLEAR CAP BINDING PROTEIN"/>
    <property type="match status" value="1"/>
</dbReference>
<evidence type="ECO:0000313" key="11">
    <source>
        <dbReference type="EMBL" id="ODQ80105.1"/>
    </source>
</evidence>
<dbReference type="EMBL" id="KV454430">
    <property type="protein sequence ID" value="ODQ80105.1"/>
    <property type="molecule type" value="Genomic_DNA"/>
</dbReference>
<dbReference type="InterPro" id="IPR012677">
    <property type="entry name" value="Nucleotide-bd_a/b_plait_sf"/>
</dbReference>
<feature type="compositionally biased region" description="Polar residues" evidence="9">
    <location>
        <begin position="251"/>
        <end position="265"/>
    </location>
</feature>
<evidence type="ECO:0000256" key="6">
    <source>
        <dbReference type="ARBA" id="ARBA00023242"/>
    </source>
</evidence>
<dbReference type="GO" id="GO:0045292">
    <property type="term" value="P:mRNA cis splicing, via spliceosome"/>
    <property type="evidence" value="ECO:0007669"/>
    <property type="project" value="InterPro"/>
</dbReference>
<dbReference type="InterPro" id="IPR035979">
    <property type="entry name" value="RBD_domain_sf"/>
</dbReference>
<dbReference type="RefSeq" id="XP_018985433.1">
    <property type="nucleotide sequence ID" value="XM_019128649.1"/>
</dbReference>
<dbReference type="InterPro" id="IPR000504">
    <property type="entry name" value="RRM_dom"/>
</dbReference>
<dbReference type="GO" id="GO:0000243">
    <property type="term" value="C:commitment complex"/>
    <property type="evidence" value="ECO:0007669"/>
    <property type="project" value="EnsemblFungi"/>
</dbReference>
<dbReference type="SUPFAM" id="SSF54928">
    <property type="entry name" value="RNA-binding domain, RBD"/>
    <property type="match status" value="1"/>
</dbReference>
<keyword evidence="4 7" id="KW-0694">RNA-binding</keyword>
<dbReference type="SMART" id="SM00360">
    <property type="entry name" value="RRM"/>
    <property type="match status" value="1"/>
</dbReference>
<dbReference type="PROSITE" id="PS50102">
    <property type="entry name" value="RRM"/>
    <property type="match status" value="1"/>
</dbReference>
<evidence type="ECO:0000256" key="4">
    <source>
        <dbReference type="ARBA" id="ARBA00022884"/>
    </source>
</evidence>
<dbReference type="GeneID" id="30146502"/>
<dbReference type="InterPro" id="IPR027157">
    <property type="entry name" value="NCBP2"/>
</dbReference>
<sequence>MALSHSLIPPLLVTYNMEIEIPVTTSERDFRGQQYHHDQQSRKEQDENPLFDFITPTYTNSCVRLDRPSTYLLNKARRKNNFHSLQKSMYSKTVYIGGLLLSSTEQQIHALFVTCGKIQTIIMGLDRIKLAPCGFCFVVFDKQLGALNAVKWLNGTKLDDRELEIDLDPGFEEGRQYGRGVNGGQVSVEMKQGIGHTAREYDNGAYMRGGRDRGGRGRGRGRGRGGRGGQRPGGSSYEGSGYMGEFVPRSSEFNPSFGNQYEYQP</sequence>
<dbReference type="InterPro" id="IPR034148">
    <property type="entry name" value="NCBP2_RRM"/>
</dbReference>
<dbReference type="GO" id="GO:0006406">
    <property type="term" value="P:mRNA export from nucleus"/>
    <property type="evidence" value="ECO:0007669"/>
    <property type="project" value="EnsemblFungi"/>
</dbReference>
<proteinExistence type="inferred from homology"/>
<feature type="compositionally biased region" description="Basic residues" evidence="9">
    <location>
        <begin position="216"/>
        <end position="225"/>
    </location>
</feature>
<dbReference type="STRING" id="984486.A0A1E3QQY9"/>
<dbReference type="AlphaFoldDB" id="A0A1E3QQY9"/>
<evidence type="ECO:0000256" key="7">
    <source>
        <dbReference type="PROSITE-ProRule" id="PRU00176"/>
    </source>
</evidence>
<accession>A0A1E3QQY9</accession>
<evidence type="ECO:0000256" key="5">
    <source>
        <dbReference type="ARBA" id="ARBA00023187"/>
    </source>
</evidence>
<dbReference type="GO" id="GO:0005846">
    <property type="term" value="C:nuclear cap binding complex"/>
    <property type="evidence" value="ECO:0007669"/>
    <property type="project" value="EnsemblFungi"/>
</dbReference>
<dbReference type="GO" id="GO:0000956">
    <property type="term" value="P:nuclear-transcribed mRNA catabolic process"/>
    <property type="evidence" value="ECO:0007669"/>
    <property type="project" value="EnsemblFungi"/>
</dbReference>
<comment type="subcellular location">
    <subcellularLocation>
        <location evidence="1 8">Nucleus</location>
    </subcellularLocation>
</comment>
<evidence type="ECO:0000256" key="2">
    <source>
        <dbReference type="ARBA" id="ARBA00010725"/>
    </source>
</evidence>
<dbReference type="OrthoDB" id="201398at2759"/>
<name>A0A1E3QQY9_9ASCO</name>
<keyword evidence="12" id="KW-1185">Reference proteome</keyword>
<evidence type="ECO:0000256" key="3">
    <source>
        <dbReference type="ARBA" id="ARBA00022664"/>
    </source>
</evidence>
<dbReference type="Pfam" id="PF00076">
    <property type="entry name" value="RRM_1"/>
    <property type="match status" value="1"/>
</dbReference>
<evidence type="ECO:0000313" key="12">
    <source>
        <dbReference type="Proteomes" id="UP000094336"/>
    </source>
</evidence>
<evidence type="ECO:0000256" key="9">
    <source>
        <dbReference type="SAM" id="MobiDB-lite"/>
    </source>
</evidence>
<keyword evidence="6 8" id="KW-0539">Nucleus</keyword>
<evidence type="ECO:0000256" key="1">
    <source>
        <dbReference type="ARBA" id="ARBA00004123"/>
    </source>
</evidence>
<dbReference type="CDD" id="cd12240">
    <property type="entry name" value="RRM_NCBP2"/>
    <property type="match status" value="1"/>
</dbReference>